<protein>
    <submittedName>
        <fullName evidence="1">Uncharacterized protein</fullName>
    </submittedName>
</protein>
<dbReference type="Proteomes" id="UP000235392">
    <property type="component" value="Unassembled WGS sequence"/>
</dbReference>
<proteinExistence type="predicted"/>
<sequence length="54" mass="5515">MSVGPWEVKSLPDGRLRFARGLAPLPPAGEGLVLSLPKTLASPSSGPPPTPQSP</sequence>
<gene>
    <name evidence="1" type="ORF">PCASD_17093</name>
</gene>
<comment type="caution">
    <text evidence="1">The sequence shown here is derived from an EMBL/GenBank/DDBJ whole genome shotgun (WGS) entry which is preliminary data.</text>
</comment>
<accession>A0A2N5TR57</accession>
<evidence type="ECO:0000313" key="1">
    <source>
        <dbReference type="EMBL" id="PLW27928.1"/>
    </source>
</evidence>
<dbReference type="AlphaFoldDB" id="A0A2N5TR57"/>
<evidence type="ECO:0000313" key="2">
    <source>
        <dbReference type="Proteomes" id="UP000235392"/>
    </source>
</evidence>
<dbReference type="EMBL" id="PGCI01000385">
    <property type="protein sequence ID" value="PLW27928.1"/>
    <property type="molecule type" value="Genomic_DNA"/>
</dbReference>
<name>A0A2N5TR57_9BASI</name>
<reference evidence="1 2" key="1">
    <citation type="submission" date="2017-11" db="EMBL/GenBank/DDBJ databases">
        <title>De novo assembly and phasing of dikaryotic genomes from two isolates of Puccinia coronata f. sp. avenae, the causal agent of oat crown rust.</title>
        <authorList>
            <person name="Miller M.E."/>
            <person name="Zhang Y."/>
            <person name="Omidvar V."/>
            <person name="Sperschneider J."/>
            <person name="Schwessinger B."/>
            <person name="Raley C."/>
            <person name="Palmer J.M."/>
            <person name="Garnica D."/>
            <person name="Upadhyaya N."/>
            <person name="Rathjen J."/>
            <person name="Taylor J.M."/>
            <person name="Park R.F."/>
            <person name="Dodds P.N."/>
            <person name="Hirsch C.D."/>
            <person name="Kianian S.F."/>
            <person name="Figueroa M."/>
        </authorList>
    </citation>
    <scope>NUCLEOTIDE SEQUENCE [LARGE SCALE GENOMIC DNA]</scope>
    <source>
        <strain evidence="1">12SD80</strain>
    </source>
</reference>
<organism evidence="1 2">
    <name type="scientific">Puccinia coronata f. sp. avenae</name>
    <dbReference type="NCBI Taxonomy" id="200324"/>
    <lineage>
        <taxon>Eukaryota</taxon>
        <taxon>Fungi</taxon>
        <taxon>Dikarya</taxon>
        <taxon>Basidiomycota</taxon>
        <taxon>Pucciniomycotina</taxon>
        <taxon>Pucciniomycetes</taxon>
        <taxon>Pucciniales</taxon>
        <taxon>Pucciniaceae</taxon>
        <taxon>Puccinia</taxon>
    </lineage>
</organism>